<comment type="caution">
    <text evidence="11">The sequence shown here is derived from an EMBL/GenBank/DDBJ whole genome shotgun (WGS) entry which is preliminary data.</text>
</comment>
<evidence type="ECO:0000259" key="10">
    <source>
        <dbReference type="PROSITE" id="PS50110"/>
    </source>
</evidence>
<dbReference type="PANTHER" id="PTHR42713">
    <property type="entry name" value="HISTIDINE KINASE-RELATED"/>
    <property type="match status" value="1"/>
</dbReference>
<gene>
    <name evidence="11" type="ORF">GC098_16470</name>
</gene>
<dbReference type="PRINTS" id="PR00032">
    <property type="entry name" value="HTHARAC"/>
</dbReference>
<keyword evidence="12" id="KW-1185">Reference proteome</keyword>
<dbReference type="PROSITE" id="PS00041">
    <property type="entry name" value="HTH_ARAC_FAMILY_1"/>
    <property type="match status" value="1"/>
</dbReference>
<evidence type="ECO:0000256" key="3">
    <source>
        <dbReference type="ARBA" id="ARBA00022553"/>
    </source>
</evidence>
<evidence type="ECO:0000256" key="4">
    <source>
        <dbReference type="ARBA" id="ARBA00023012"/>
    </source>
</evidence>
<evidence type="ECO:0000259" key="9">
    <source>
        <dbReference type="PROSITE" id="PS01124"/>
    </source>
</evidence>
<dbReference type="SUPFAM" id="SSF46689">
    <property type="entry name" value="Homeodomain-like"/>
    <property type="match status" value="2"/>
</dbReference>
<keyword evidence="5" id="KW-0805">Transcription regulation</keyword>
<dbReference type="InterPro" id="IPR051552">
    <property type="entry name" value="HptR"/>
</dbReference>
<proteinExistence type="predicted"/>
<dbReference type="Pfam" id="PF00072">
    <property type="entry name" value="Response_reg"/>
    <property type="match status" value="1"/>
</dbReference>
<evidence type="ECO:0000313" key="12">
    <source>
        <dbReference type="Proteomes" id="UP000616779"/>
    </source>
</evidence>
<dbReference type="PROSITE" id="PS01124">
    <property type="entry name" value="HTH_ARAC_FAMILY_2"/>
    <property type="match status" value="1"/>
</dbReference>
<evidence type="ECO:0000256" key="1">
    <source>
        <dbReference type="ARBA" id="ARBA00004496"/>
    </source>
</evidence>
<dbReference type="InterPro" id="IPR020449">
    <property type="entry name" value="Tscrpt_reg_AraC-type_HTH"/>
</dbReference>
<evidence type="ECO:0000256" key="5">
    <source>
        <dbReference type="ARBA" id="ARBA00023015"/>
    </source>
</evidence>
<protein>
    <submittedName>
        <fullName evidence="11">Response regulator</fullName>
    </submittedName>
</protein>
<dbReference type="InterPro" id="IPR011006">
    <property type="entry name" value="CheY-like_superfamily"/>
</dbReference>
<feature type="domain" description="Response regulatory" evidence="10">
    <location>
        <begin position="4"/>
        <end position="121"/>
    </location>
</feature>
<keyword evidence="6" id="KW-0238">DNA-binding</keyword>
<dbReference type="InterPro" id="IPR018062">
    <property type="entry name" value="HTH_AraC-typ_CS"/>
</dbReference>
<evidence type="ECO:0000313" key="11">
    <source>
        <dbReference type="EMBL" id="NOU72996.1"/>
    </source>
</evidence>
<keyword evidence="4" id="KW-0902">Two-component regulatory system</keyword>
<dbReference type="InterPro" id="IPR009057">
    <property type="entry name" value="Homeodomain-like_sf"/>
</dbReference>
<feature type="modified residue" description="4-aspartylphosphate" evidence="8">
    <location>
        <position position="56"/>
    </location>
</feature>
<organism evidence="11 12">
    <name type="scientific">Paenibacillus phytorum</name>
    <dbReference type="NCBI Taxonomy" id="2654977"/>
    <lineage>
        <taxon>Bacteria</taxon>
        <taxon>Bacillati</taxon>
        <taxon>Bacillota</taxon>
        <taxon>Bacilli</taxon>
        <taxon>Bacillales</taxon>
        <taxon>Paenibacillaceae</taxon>
        <taxon>Paenibacillus</taxon>
    </lineage>
</organism>
<evidence type="ECO:0000256" key="6">
    <source>
        <dbReference type="ARBA" id="ARBA00023125"/>
    </source>
</evidence>
<dbReference type="Pfam" id="PF12833">
    <property type="entry name" value="HTH_18"/>
    <property type="match status" value="1"/>
</dbReference>
<dbReference type="Proteomes" id="UP000616779">
    <property type="component" value="Unassembled WGS sequence"/>
</dbReference>
<keyword evidence="7" id="KW-0804">Transcription</keyword>
<dbReference type="InterPro" id="IPR001789">
    <property type="entry name" value="Sig_transdc_resp-reg_receiver"/>
</dbReference>
<dbReference type="PROSITE" id="PS50110">
    <property type="entry name" value="RESPONSE_REGULATORY"/>
    <property type="match status" value="1"/>
</dbReference>
<dbReference type="PANTHER" id="PTHR42713:SF3">
    <property type="entry name" value="TRANSCRIPTIONAL REGULATORY PROTEIN HPTR"/>
    <property type="match status" value="1"/>
</dbReference>
<keyword evidence="2" id="KW-0963">Cytoplasm</keyword>
<dbReference type="Gene3D" id="3.40.50.2300">
    <property type="match status" value="1"/>
</dbReference>
<evidence type="ECO:0000256" key="7">
    <source>
        <dbReference type="ARBA" id="ARBA00023163"/>
    </source>
</evidence>
<evidence type="ECO:0000256" key="8">
    <source>
        <dbReference type="PROSITE-ProRule" id="PRU00169"/>
    </source>
</evidence>
<dbReference type="SMART" id="SM00448">
    <property type="entry name" value="REC"/>
    <property type="match status" value="1"/>
</dbReference>
<dbReference type="SMART" id="SM00342">
    <property type="entry name" value="HTH_ARAC"/>
    <property type="match status" value="1"/>
</dbReference>
<keyword evidence="3 8" id="KW-0597">Phosphoprotein</keyword>
<dbReference type="SUPFAM" id="SSF52172">
    <property type="entry name" value="CheY-like"/>
    <property type="match status" value="1"/>
</dbReference>
<dbReference type="InterPro" id="IPR018060">
    <property type="entry name" value="HTH_AraC"/>
</dbReference>
<name>A0ABX1XY80_9BACL</name>
<sequence>MMKKVMLIDDEPLIRQALKKLLERNKLNVEVIGEANNGIEALEWIEREKPDLIFLDIRMPLMDGFELLKKLQAKKIMVKTIILTAFRDFDYATEAIEFGAYGYLVKPIDERKLVEMVEKVCLKIDELKQTELAAKQVNELLKTSYLESLLEGHEPTIRLDNNDGTLLELRSNNCQLMIVRSSLTISEIDPLLEKMGSRILLNFQGEIVVVCNHSTDFIDNLTVIQRQLGERKTACTIGVSSFGVPLQQLRDAYLKVRACIFYQKATSLPYVYVVEGENERVSTQDFTPDQGTFELFAEKLVLGLNEEACELIRQFKVKLADAMLIDLDLVYQLFFEFVIQIKQRIAKTNLQDRMSIGIAELKFVDIQAYKTLEALSAFFEQKTLECIPSPQLDETSRMVQKIKTYIQENYSKEVSLHSLAEQLFVSKNYISSIYKQKTGLNFLDYLTQVRMEQAKHRLETTEKGILQIAQEVGYKNASHFGKVFKQEVGITPAEYRQRIF</sequence>
<dbReference type="Gene3D" id="1.10.10.60">
    <property type="entry name" value="Homeodomain-like"/>
    <property type="match status" value="2"/>
</dbReference>
<evidence type="ECO:0000256" key="2">
    <source>
        <dbReference type="ARBA" id="ARBA00022490"/>
    </source>
</evidence>
<feature type="domain" description="HTH araC/xylS-type" evidence="9">
    <location>
        <begin position="400"/>
        <end position="498"/>
    </location>
</feature>
<dbReference type="EMBL" id="WHOA01000110">
    <property type="protein sequence ID" value="NOU72996.1"/>
    <property type="molecule type" value="Genomic_DNA"/>
</dbReference>
<comment type="subcellular location">
    <subcellularLocation>
        <location evidence="1">Cytoplasm</location>
    </subcellularLocation>
</comment>
<accession>A0ABX1XY80</accession>
<dbReference type="CDD" id="cd17536">
    <property type="entry name" value="REC_YesN-like"/>
    <property type="match status" value="1"/>
</dbReference>
<reference evidence="11 12" key="1">
    <citation type="submission" date="2019-10" db="EMBL/GenBank/DDBJ databases">
        <title>Description of Paenibacillus terrestris sp. nov.</title>
        <authorList>
            <person name="Carlier A."/>
            <person name="Qi S."/>
        </authorList>
    </citation>
    <scope>NUCLEOTIDE SEQUENCE [LARGE SCALE GENOMIC DNA]</scope>
    <source>
        <strain evidence="11 12">LMG 31458</strain>
    </source>
</reference>